<dbReference type="EMBL" id="LLXJ01007030">
    <property type="protein sequence ID" value="PKB93900.1"/>
    <property type="molecule type" value="Genomic_DNA"/>
</dbReference>
<feature type="non-terminal residue" evidence="3">
    <location>
        <position position="374"/>
    </location>
</feature>
<dbReference type="AlphaFoldDB" id="A0A2N0NH52"/>
<dbReference type="VEuPathDB" id="FungiDB:RhiirA1_493953"/>
<organism evidence="3 4">
    <name type="scientific">Rhizophagus irregularis</name>
    <dbReference type="NCBI Taxonomy" id="588596"/>
    <lineage>
        <taxon>Eukaryota</taxon>
        <taxon>Fungi</taxon>
        <taxon>Fungi incertae sedis</taxon>
        <taxon>Mucoromycota</taxon>
        <taxon>Glomeromycotina</taxon>
        <taxon>Glomeromycetes</taxon>
        <taxon>Glomerales</taxon>
        <taxon>Glomeraceae</taxon>
        <taxon>Rhizophagus</taxon>
    </lineage>
</organism>
<sequence length="374" mass="43862">IYAKDSSKKEGSVAKNSQDENKGTGFIYPEYDINTSSNNLFNNIEKESNSLLSFMQDEKQGSSSNLSEQLKQISQLNQEKSNLQDQLAQSEADIYELKFQQGQYKSQLIQSQINHKEINDENLKLEKIAETYYQVSQNELKEIISAYQNIKLELVNLQLQNFQLEQNYQDLRFNSTSQIREFAEKENTLQSLITCLQNEKQALAGNLTEQLKQNKLTNQQIQIQTSQLEQEKINLQKMLVQTEANIQELKSQQENLIEQKEHLENQLNQFQVNYEQIEQEKIRLHNVVIGLSQDQKLTTKLKVKLEKEIALLEQKLINEEKIKKQLTQTLHIKENKINELEQRLISLDYERIKKLVDKRKELSEIEKELINKLT</sequence>
<proteinExistence type="predicted"/>
<feature type="coiled-coil region" evidence="1">
    <location>
        <begin position="66"/>
        <end position="93"/>
    </location>
</feature>
<feature type="compositionally biased region" description="Basic and acidic residues" evidence="2">
    <location>
        <begin position="1"/>
        <end position="22"/>
    </location>
</feature>
<evidence type="ECO:0000256" key="1">
    <source>
        <dbReference type="SAM" id="Coils"/>
    </source>
</evidence>
<feature type="coiled-coil region" evidence="1">
    <location>
        <begin position="218"/>
        <end position="372"/>
    </location>
</feature>
<dbReference type="VEuPathDB" id="FungiDB:FUN_024742"/>
<reference evidence="3 4" key="1">
    <citation type="submission" date="2016-04" db="EMBL/GenBank/DDBJ databases">
        <title>Genome analyses suggest a sexual origin of heterokaryosis in a supposedly ancient asexual fungus.</title>
        <authorList>
            <person name="Ropars J."/>
            <person name="Sedzielewska K."/>
            <person name="Noel J."/>
            <person name="Charron P."/>
            <person name="Farinelli L."/>
            <person name="Marton T."/>
            <person name="Kruger M."/>
            <person name="Pelin A."/>
            <person name="Brachmann A."/>
            <person name="Corradi N."/>
        </authorList>
    </citation>
    <scope>NUCLEOTIDE SEQUENCE [LARGE SCALE GENOMIC DNA]</scope>
    <source>
        <strain evidence="3 4">A5</strain>
    </source>
</reference>
<evidence type="ECO:0000256" key="2">
    <source>
        <dbReference type="SAM" id="MobiDB-lite"/>
    </source>
</evidence>
<evidence type="ECO:0000313" key="4">
    <source>
        <dbReference type="Proteomes" id="UP000232722"/>
    </source>
</evidence>
<keyword evidence="1" id="KW-0175">Coiled coil</keyword>
<comment type="caution">
    <text evidence="3">The sequence shown here is derived from an EMBL/GenBank/DDBJ whole genome shotgun (WGS) entry which is preliminary data.</text>
</comment>
<name>A0A2N0NH52_9GLOM</name>
<feature type="non-terminal residue" evidence="3">
    <location>
        <position position="1"/>
    </location>
</feature>
<protein>
    <submittedName>
        <fullName evidence="3">Uncharacterized protein</fullName>
    </submittedName>
</protein>
<dbReference type="VEuPathDB" id="FungiDB:RhiirFUN_003974"/>
<reference evidence="3 4" key="2">
    <citation type="submission" date="2017-09" db="EMBL/GenBank/DDBJ databases">
        <title>Extensive intraspecific genome diversity in a model arbuscular mycorrhizal fungus.</title>
        <authorList>
            <person name="Chen E.C."/>
            <person name="Morin E."/>
            <person name="Beaudet D."/>
            <person name="Noel J."/>
            <person name="Ndikumana S."/>
            <person name="Charron P."/>
            <person name="St-Onge C."/>
            <person name="Giorgi J."/>
            <person name="Grigoriev I.V."/>
            <person name="Roux C."/>
            <person name="Martin F.M."/>
            <person name="Corradi N."/>
        </authorList>
    </citation>
    <scope>NUCLEOTIDE SEQUENCE [LARGE SCALE GENOMIC DNA]</scope>
    <source>
        <strain evidence="3 4">A5</strain>
    </source>
</reference>
<gene>
    <name evidence="3" type="ORF">RhiirA5_440050</name>
</gene>
<evidence type="ECO:0000313" key="3">
    <source>
        <dbReference type="EMBL" id="PKB93900.1"/>
    </source>
</evidence>
<dbReference type="Proteomes" id="UP000232722">
    <property type="component" value="Unassembled WGS sequence"/>
</dbReference>
<feature type="coiled-coil region" evidence="1">
    <location>
        <begin position="140"/>
        <end position="174"/>
    </location>
</feature>
<feature type="region of interest" description="Disordered" evidence="2">
    <location>
        <begin position="1"/>
        <end position="25"/>
    </location>
</feature>
<accession>A0A2N0NH52</accession>